<dbReference type="EMBL" id="VSSQ01023157">
    <property type="protein sequence ID" value="MPM69917.1"/>
    <property type="molecule type" value="Genomic_DNA"/>
</dbReference>
<accession>A0A645BXL2</accession>
<protein>
    <submittedName>
        <fullName evidence="2">Uncharacterized protein</fullName>
    </submittedName>
</protein>
<evidence type="ECO:0000313" key="2">
    <source>
        <dbReference type="EMBL" id="MPM69917.1"/>
    </source>
</evidence>
<feature type="compositionally biased region" description="Basic residues" evidence="1">
    <location>
        <begin position="103"/>
        <end position="114"/>
    </location>
</feature>
<proteinExistence type="predicted"/>
<reference evidence="2" key="1">
    <citation type="submission" date="2019-08" db="EMBL/GenBank/DDBJ databases">
        <authorList>
            <person name="Kucharzyk K."/>
            <person name="Murdoch R.W."/>
            <person name="Higgins S."/>
            <person name="Loffler F."/>
        </authorList>
    </citation>
    <scope>NUCLEOTIDE SEQUENCE</scope>
</reference>
<comment type="caution">
    <text evidence="2">The sequence shown here is derived from an EMBL/GenBank/DDBJ whole genome shotgun (WGS) entry which is preliminary data.</text>
</comment>
<gene>
    <name evidence="2" type="ORF">SDC9_116865</name>
</gene>
<feature type="region of interest" description="Disordered" evidence="1">
    <location>
        <begin position="71"/>
        <end position="114"/>
    </location>
</feature>
<feature type="compositionally biased region" description="Basic and acidic residues" evidence="1">
    <location>
        <begin position="74"/>
        <end position="86"/>
    </location>
</feature>
<name>A0A645BXL2_9ZZZZ</name>
<organism evidence="2">
    <name type="scientific">bioreactor metagenome</name>
    <dbReference type="NCBI Taxonomy" id="1076179"/>
    <lineage>
        <taxon>unclassified sequences</taxon>
        <taxon>metagenomes</taxon>
        <taxon>ecological metagenomes</taxon>
    </lineage>
</organism>
<sequence>MNIKGAKVTHRQFGRGEIVGRDDKTITVRFEQGDKQFLYPTAFDGFLTFSDAAKEAAVEAQLSEIQADAAARQSHLEDEESRRKATEQLAVLKKNRTAAAKKAAGRKRKEPKLK</sequence>
<dbReference type="AlphaFoldDB" id="A0A645BXL2"/>
<evidence type="ECO:0000256" key="1">
    <source>
        <dbReference type="SAM" id="MobiDB-lite"/>
    </source>
</evidence>